<keyword evidence="3" id="KW-1185">Reference proteome</keyword>
<dbReference type="RefSeq" id="WP_170055300.1">
    <property type="nucleotide sequence ID" value="NZ_JABBKX010000006.1"/>
</dbReference>
<feature type="signal peptide" evidence="1">
    <location>
        <begin position="1"/>
        <end position="23"/>
    </location>
</feature>
<organism evidence="2 3">
    <name type="scientific">Neoroseomonas marina</name>
    <dbReference type="NCBI Taxonomy" id="1232220"/>
    <lineage>
        <taxon>Bacteria</taxon>
        <taxon>Pseudomonadati</taxon>
        <taxon>Pseudomonadota</taxon>
        <taxon>Alphaproteobacteria</taxon>
        <taxon>Acetobacterales</taxon>
        <taxon>Acetobacteraceae</taxon>
        <taxon>Neoroseomonas</taxon>
    </lineage>
</organism>
<reference evidence="2 3" key="1">
    <citation type="submission" date="2020-03" db="EMBL/GenBank/DDBJ databases">
        <authorList>
            <person name="Sun Q."/>
        </authorList>
    </citation>
    <scope>NUCLEOTIDE SEQUENCE [LARGE SCALE GENOMIC DNA]</scope>
    <source>
        <strain evidence="2 3">JC162</strain>
    </source>
</reference>
<dbReference type="Pfam" id="PF06186">
    <property type="entry name" value="DUF992"/>
    <property type="match status" value="1"/>
</dbReference>
<comment type="caution">
    <text evidence="2">The sequence shown here is derived from an EMBL/GenBank/DDBJ whole genome shotgun (WGS) entry which is preliminary data.</text>
</comment>
<keyword evidence="1" id="KW-0732">Signal</keyword>
<dbReference type="EMBL" id="JABBKX010000006">
    <property type="protein sequence ID" value="NMJ43080.1"/>
    <property type="molecule type" value="Genomic_DNA"/>
</dbReference>
<evidence type="ECO:0000313" key="3">
    <source>
        <dbReference type="Proteomes" id="UP000548582"/>
    </source>
</evidence>
<dbReference type="AlphaFoldDB" id="A0A848EI29"/>
<sequence length="168" mass="16916">MRHPRIAAIGALLGLAVAVPAIAQTQQQQPQPQQTGHVRVGTLRCDVAPGNSFVFGSTREVTCVYTPTRGPAERYTGEIKRYGVDVGYTSSAVMLWGVLASTGDVGRGALAGGYAGVSAGATAGVGAGANLLVGGSNRGVSLQPLSVEGNTGLNIALGVAELTLTAAR</sequence>
<dbReference type="Proteomes" id="UP000548582">
    <property type="component" value="Unassembled WGS sequence"/>
</dbReference>
<evidence type="ECO:0000256" key="1">
    <source>
        <dbReference type="SAM" id="SignalP"/>
    </source>
</evidence>
<gene>
    <name evidence="2" type="ORF">GWK16_17660</name>
</gene>
<protein>
    <submittedName>
        <fullName evidence="2">DUF992 domain-containing protein</fullName>
    </submittedName>
</protein>
<name>A0A848EI29_9PROT</name>
<evidence type="ECO:0000313" key="2">
    <source>
        <dbReference type="EMBL" id="NMJ43080.1"/>
    </source>
</evidence>
<feature type="chain" id="PRO_5032683982" evidence="1">
    <location>
        <begin position="24"/>
        <end position="168"/>
    </location>
</feature>
<dbReference type="InterPro" id="IPR009333">
    <property type="entry name" value="DUF992"/>
</dbReference>
<proteinExistence type="predicted"/>
<accession>A0A848EI29</accession>